<evidence type="ECO:0000313" key="1">
    <source>
        <dbReference type="EMBL" id="MEU3554784.1"/>
    </source>
</evidence>
<proteinExistence type="predicted"/>
<gene>
    <name evidence="1" type="ORF">AB0E65_11285</name>
</gene>
<name>A0ABV2YGU9_9ACTN</name>
<keyword evidence="1" id="KW-0378">Hydrolase</keyword>
<accession>A0ABV2YGU9</accession>
<reference evidence="1 2" key="1">
    <citation type="submission" date="2024-06" db="EMBL/GenBank/DDBJ databases">
        <title>The Natural Products Discovery Center: Release of the First 8490 Sequenced Strains for Exploring Actinobacteria Biosynthetic Diversity.</title>
        <authorList>
            <person name="Kalkreuter E."/>
            <person name="Kautsar S.A."/>
            <person name="Yang D."/>
            <person name="Bader C.D."/>
            <person name="Teijaro C.N."/>
            <person name="Fluegel L."/>
            <person name="Davis C.M."/>
            <person name="Simpson J.R."/>
            <person name="Lauterbach L."/>
            <person name="Steele A.D."/>
            <person name="Gui C."/>
            <person name="Meng S."/>
            <person name="Li G."/>
            <person name="Viehrig K."/>
            <person name="Ye F."/>
            <person name="Su P."/>
            <person name="Kiefer A.F."/>
            <person name="Nichols A."/>
            <person name="Cepeda A.J."/>
            <person name="Yan W."/>
            <person name="Fan B."/>
            <person name="Jiang Y."/>
            <person name="Adhikari A."/>
            <person name="Zheng C.-J."/>
            <person name="Schuster L."/>
            <person name="Cowan T.M."/>
            <person name="Smanski M.J."/>
            <person name="Chevrette M.G."/>
            <person name="De Carvalho L.P.S."/>
            <person name="Shen B."/>
        </authorList>
    </citation>
    <scope>NUCLEOTIDE SEQUENCE [LARGE SCALE GENOMIC DNA]</scope>
    <source>
        <strain evidence="1 2">NPDC038104</strain>
    </source>
</reference>
<sequence length="203" mass="22149">MSDDSTPEKGFLILHGWQNRRPAGHWQHWLADRLTGLGHEVVYPQLPDPDEPRPEVWLAEYEKHLASLRARRRTVLCHSLACCTWLHAVARGSVGDPVDRVLLIAPPGPAFLRDTPEIAAFTAPPVTRERLGAAARHIRVVCGDDDPYCVEGADAAYARPHAVPADVLPGTAHLNPDSGYGPWSALLDWCLSPAADSPVGATR</sequence>
<comment type="caution">
    <text evidence="1">The sequence shown here is derived from an EMBL/GenBank/DDBJ whole genome shotgun (WGS) entry which is preliminary data.</text>
</comment>
<dbReference type="EMBL" id="JBEZUR010000013">
    <property type="protein sequence ID" value="MEU3554784.1"/>
    <property type="molecule type" value="Genomic_DNA"/>
</dbReference>
<protein>
    <submittedName>
        <fullName evidence="1">Alpha/beta hydrolase</fullName>
    </submittedName>
</protein>
<dbReference type="RefSeq" id="WP_108952411.1">
    <property type="nucleotide sequence ID" value="NZ_BEVZ01000002.1"/>
</dbReference>
<dbReference type="Pfam" id="PF06821">
    <property type="entry name" value="Ser_hydrolase"/>
    <property type="match status" value="1"/>
</dbReference>
<dbReference type="InterPro" id="IPR010662">
    <property type="entry name" value="RBBP9/YdeN"/>
</dbReference>
<dbReference type="SUPFAM" id="SSF53474">
    <property type="entry name" value="alpha/beta-Hydrolases"/>
    <property type="match status" value="1"/>
</dbReference>
<keyword evidence="2" id="KW-1185">Reference proteome</keyword>
<dbReference type="InterPro" id="IPR029058">
    <property type="entry name" value="AB_hydrolase_fold"/>
</dbReference>
<dbReference type="GO" id="GO:0016787">
    <property type="term" value="F:hydrolase activity"/>
    <property type="evidence" value="ECO:0007669"/>
    <property type="project" value="UniProtKB-KW"/>
</dbReference>
<evidence type="ECO:0000313" key="2">
    <source>
        <dbReference type="Proteomes" id="UP001550850"/>
    </source>
</evidence>
<organism evidence="1 2">
    <name type="scientific">Streptomyces fragilis</name>
    <dbReference type="NCBI Taxonomy" id="67301"/>
    <lineage>
        <taxon>Bacteria</taxon>
        <taxon>Bacillati</taxon>
        <taxon>Actinomycetota</taxon>
        <taxon>Actinomycetes</taxon>
        <taxon>Kitasatosporales</taxon>
        <taxon>Streptomycetaceae</taxon>
        <taxon>Streptomyces</taxon>
    </lineage>
</organism>
<dbReference type="Gene3D" id="3.40.50.1820">
    <property type="entry name" value="alpha/beta hydrolase"/>
    <property type="match status" value="1"/>
</dbReference>
<dbReference type="Proteomes" id="UP001550850">
    <property type="component" value="Unassembled WGS sequence"/>
</dbReference>